<evidence type="ECO:0008006" key="3">
    <source>
        <dbReference type="Google" id="ProtNLM"/>
    </source>
</evidence>
<organism evidence="1 2">
    <name type="scientific">Mycoplasma seminis</name>
    <dbReference type="NCBI Taxonomy" id="512749"/>
    <lineage>
        <taxon>Bacteria</taxon>
        <taxon>Bacillati</taxon>
        <taxon>Mycoplasmatota</taxon>
        <taxon>Mollicutes</taxon>
        <taxon>Mycoplasmataceae</taxon>
        <taxon>Mycoplasma</taxon>
    </lineage>
</organism>
<proteinExistence type="predicted"/>
<accession>A0ABY9HBL3</accession>
<name>A0ABY9HBL3_9MOLU</name>
<keyword evidence="2" id="KW-1185">Reference proteome</keyword>
<dbReference type="RefSeq" id="WP_305938163.1">
    <property type="nucleotide sequence ID" value="NZ_CP132191.1"/>
</dbReference>
<dbReference type="Proteomes" id="UP001237011">
    <property type="component" value="Chromosome"/>
</dbReference>
<gene>
    <name evidence="1" type="ORF">Q8852_01110</name>
</gene>
<sequence>MLPIFAVTACQTKESKQLSNAVYKGEKLNKNIFSDYFVLKNPKDIETINNTWNRYDSRDIESKLNELLEKEFPSLVRDYKAFNDYDTYGTNKLSLELYKMIHSNFDTYKLLAENGCYLPFKVLLSLKSIYVSDRKNDSKYSLGRRINELESAKMKEINFSSTFYPSVQINTEQVKLIRSLGRIPEHITTINYSWSKFFANLQEELEDLSIVDLVKMSYMIITINSLFNIRTVSWSEDELPRPLPYYNSYKEEEEKVKERGQKYQYNIDVEVIALAKAFLGASIPEIKVSGLPYHSTNGDYLNAKLMDEVKINIEQNKIKLDEYSSELGAKIHTFANSKAIPNSLSKILIVNDNWSNFLEDEVTAINALFKDSTQKPDVYLFTNDQGSDNYLDIPFILNLVNKNNIKTLILSPKDYSKFKNFMDEDNKSQLRKDLIKANLNVICYPNETTSSSYHSYNSDHYSGSRYANNDRHLKFANLYKLDLDLNTEMINAEIAKVIGQFITKVNKIQKDSKNQISTVWFKTKSHDSSRIGKYLDLIQAHTTTKLSYKIANNTTNINEKYNYAEIDSSLDPYRIIIDLDDVEYSYPSYNGNWNFDYNHDPVREKPKYVNDFDISKISNGLMFKYYYSIEQNEQDHNSYNLGFEFNRVQGLYDVLANIAWKVGQNSFEINDENIYHASFRNSVFRLNTQNFKDLVHARNHFNNIILENSDK</sequence>
<protein>
    <recommendedName>
        <fullName evidence="3">Lipoprotein</fullName>
    </recommendedName>
</protein>
<reference evidence="1" key="1">
    <citation type="submission" date="2023-08" db="EMBL/GenBank/DDBJ databases">
        <title>Complete genome sequence of Mycoplasma seminis 2200.</title>
        <authorList>
            <person name="Spergser J."/>
        </authorList>
    </citation>
    <scope>NUCLEOTIDE SEQUENCE [LARGE SCALE GENOMIC DNA]</scope>
    <source>
        <strain evidence="1">2200</strain>
    </source>
</reference>
<dbReference type="EMBL" id="CP132191">
    <property type="protein sequence ID" value="WLP85738.1"/>
    <property type="molecule type" value="Genomic_DNA"/>
</dbReference>
<evidence type="ECO:0000313" key="1">
    <source>
        <dbReference type="EMBL" id="WLP85738.1"/>
    </source>
</evidence>
<evidence type="ECO:0000313" key="2">
    <source>
        <dbReference type="Proteomes" id="UP001237011"/>
    </source>
</evidence>